<accession>A0A9Q3K068</accession>
<evidence type="ECO:0000313" key="3">
    <source>
        <dbReference type="Proteomes" id="UP000765509"/>
    </source>
</evidence>
<feature type="compositionally biased region" description="Basic and acidic residues" evidence="1">
    <location>
        <begin position="1"/>
        <end position="17"/>
    </location>
</feature>
<comment type="caution">
    <text evidence="2">The sequence shown here is derived from an EMBL/GenBank/DDBJ whole genome shotgun (WGS) entry which is preliminary data.</text>
</comment>
<name>A0A9Q3K068_9BASI</name>
<reference evidence="2" key="1">
    <citation type="submission" date="2021-03" db="EMBL/GenBank/DDBJ databases">
        <title>Draft genome sequence of rust myrtle Austropuccinia psidii MF-1, a brazilian biotype.</title>
        <authorList>
            <person name="Quecine M.C."/>
            <person name="Pachon D.M.R."/>
            <person name="Bonatelli M.L."/>
            <person name="Correr F.H."/>
            <person name="Franceschini L.M."/>
            <person name="Leite T.F."/>
            <person name="Margarido G.R.A."/>
            <person name="Almeida C.A."/>
            <person name="Ferrarezi J.A."/>
            <person name="Labate C.A."/>
        </authorList>
    </citation>
    <scope>NUCLEOTIDE SEQUENCE</scope>
    <source>
        <strain evidence="2">MF-1</strain>
    </source>
</reference>
<evidence type="ECO:0000256" key="1">
    <source>
        <dbReference type="SAM" id="MobiDB-lite"/>
    </source>
</evidence>
<keyword evidence="3" id="KW-1185">Reference proteome</keyword>
<feature type="compositionally biased region" description="Polar residues" evidence="1">
    <location>
        <begin position="20"/>
        <end position="33"/>
    </location>
</feature>
<proteinExistence type="predicted"/>
<evidence type="ECO:0000313" key="2">
    <source>
        <dbReference type="EMBL" id="MBW0571226.1"/>
    </source>
</evidence>
<feature type="compositionally biased region" description="Basic and acidic residues" evidence="1">
    <location>
        <begin position="34"/>
        <end position="46"/>
    </location>
</feature>
<gene>
    <name evidence="2" type="ORF">O181_110941</name>
</gene>
<dbReference type="Proteomes" id="UP000765509">
    <property type="component" value="Unassembled WGS sequence"/>
</dbReference>
<dbReference type="EMBL" id="AVOT02087750">
    <property type="protein sequence ID" value="MBW0571226.1"/>
    <property type="molecule type" value="Genomic_DNA"/>
</dbReference>
<dbReference type="AlphaFoldDB" id="A0A9Q3K068"/>
<protein>
    <submittedName>
        <fullName evidence="2">Uncharacterized protein</fullName>
    </submittedName>
</protein>
<sequence>MDQRKELEMNPALEKEGPVMSTSSRKVQRQAQRTSEETKRSKEQSRQGKRKYQLEQTIPTAVQFSPIGTFSHQQVVQYGQNSFGVHSQGTGKGEKDVLTKRIVKIRYNKSIMDVKFNKINTELKKLISNIVGTPLV</sequence>
<organism evidence="2 3">
    <name type="scientific">Austropuccinia psidii MF-1</name>
    <dbReference type="NCBI Taxonomy" id="1389203"/>
    <lineage>
        <taxon>Eukaryota</taxon>
        <taxon>Fungi</taxon>
        <taxon>Dikarya</taxon>
        <taxon>Basidiomycota</taxon>
        <taxon>Pucciniomycotina</taxon>
        <taxon>Pucciniomycetes</taxon>
        <taxon>Pucciniales</taxon>
        <taxon>Sphaerophragmiaceae</taxon>
        <taxon>Austropuccinia</taxon>
    </lineage>
</organism>
<feature type="region of interest" description="Disordered" evidence="1">
    <location>
        <begin position="1"/>
        <end position="53"/>
    </location>
</feature>